<evidence type="ECO:0000313" key="1">
    <source>
        <dbReference type="EMBL" id="CDP98662.1"/>
    </source>
</evidence>
<proteinExistence type="predicted"/>
<dbReference type="EMBL" id="LN856998">
    <property type="protein sequence ID" value="CDP98662.1"/>
    <property type="molecule type" value="Genomic_DNA"/>
</dbReference>
<accession>A0A0J9XZE5</accession>
<name>A0A0J9XZE5_BRUMA</name>
<reference evidence="1" key="1">
    <citation type="journal article" date="2007" name="Science">
        <title>Draft genome of the filarial nematode parasite Brugia malayi.</title>
        <authorList>
            <person name="Ghedin E."/>
            <person name="Wang S."/>
            <person name="Spiro D."/>
            <person name="Caler E."/>
            <person name="Zhao Q."/>
            <person name="Crabtree J."/>
            <person name="Allen J.E."/>
            <person name="Delcher A.L."/>
            <person name="Guiliano D.B."/>
            <person name="Miranda-Saavedra D."/>
            <person name="Angiuoli S.V."/>
            <person name="Creasy T."/>
            <person name="Amedeo P."/>
            <person name="Haas B."/>
            <person name="El-Sayed N.M."/>
            <person name="Wortman J.R."/>
            <person name="Feldblyum T."/>
            <person name="Tallon L."/>
            <person name="Schatz M."/>
            <person name="Shumway M."/>
            <person name="Koo H."/>
            <person name="Salzberg S.L."/>
            <person name="Schobel S."/>
            <person name="Pertea M."/>
            <person name="Pop M."/>
            <person name="White O."/>
            <person name="Barton G.J."/>
            <person name="Carlow C.K."/>
            <person name="Crawford M.J."/>
            <person name="Daub J."/>
            <person name="Dimmic M.W."/>
            <person name="Estes C.F."/>
            <person name="Foster J.M."/>
            <person name="Ganatra M."/>
            <person name="Gregory W.F."/>
            <person name="Johnson N.M."/>
            <person name="Jin J."/>
            <person name="Komuniecki R."/>
            <person name="Korf I."/>
            <person name="Kumar S."/>
            <person name="Laney S."/>
            <person name="Li B.W."/>
            <person name="Li W."/>
            <person name="Lindblom T.H."/>
            <person name="Lustigman S."/>
            <person name="Ma D."/>
            <person name="Maina C.V."/>
            <person name="Martin D.M."/>
            <person name="McCarter J.P."/>
            <person name="McReynolds L."/>
            <person name="Mitreva M."/>
            <person name="Nutman T.B."/>
            <person name="Parkinson J."/>
            <person name="Peregrin-Alvarez J.M."/>
            <person name="Poole C."/>
            <person name="Ren Q."/>
            <person name="Saunders L."/>
            <person name="Sluder A.E."/>
            <person name="Smith K."/>
            <person name="Stanke M."/>
            <person name="Unnasch T.R."/>
            <person name="Ware J."/>
            <person name="Wei A.D."/>
            <person name="Weil G."/>
            <person name="Williams D.J."/>
            <person name="Zhang Y."/>
            <person name="Williams S.A."/>
            <person name="Fraser-Liggett C."/>
            <person name="Slatko B."/>
            <person name="Blaxter M.L."/>
            <person name="Scott A.L."/>
        </authorList>
    </citation>
    <scope>NUCLEOTIDE SEQUENCE</scope>
    <source>
        <strain evidence="1">FR3</strain>
    </source>
</reference>
<sequence>MSRIFSPYKTRGSATNVLVKVRNRTACIECLGDCPLPSLTCKLVHRTLAVNQHCNFPRLL</sequence>
<reference evidence="1" key="2">
    <citation type="submission" date="2012-12" db="EMBL/GenBank/DDBJ databases">
        <authorList>
            <person name="Gao Y.W."/>
            <person name="Fan S.T."/>
            <person name="Sun H.T."/>
            <person name="Wang Z."/>
            <person name="Gao X.L."/>
            <person name="Li Y.G."/>
            <person name="Wang T.C."/>
            <person name="Zhang K."/>
            <person name="Xu W.W."/>
            <person name="Yu Z.J."/>
            <person name="Xia X.Z."/>
        </authorList>
    </citation>
    <scope>NUCLEOTIDE SEQUENCE</scope>
    <source>
        <strain evidence="1">FR3</strain>
    </source>
</reference>
<gene>
    <name evidence="1" type="primary">Bm13520</name>
    <name evidence="1" type="ORF">BM_Bm13520</name>
</gene>
<dbReference type="AlphaFoldDB" id="A0A0J9XZE5"/>
<organism evidence="1">
    <name type="scientific">Brugia malayi</name>
    <name type="common">Filarial nematode worm</name>
    <dbReference type="NCBI Taxonomy" id="6279"/>
    <lineage>
        <taxon>Eukaryota</taxon>
        <taxon>Metazoa</taxon>
        <taxon>Ecdysozoa</taxon>
        <taxon>Nematoda</taxon>
        <taxon>Chromadorea</taxon>
        <taxon>Rhabditida</taxon>
        <taxon>Spirurina</taxon>
        <taxon>Spiruromorpha</taxon>
        <taxon>Filarioidea</taxon>
        <taxon>Onchocercidae</taxon>
        <taxon>Brugia</taxon>
    </lineage>
</organism>
<protein>
    <submittedName>
        <fullName evidence="1">Bm13520</fullName>
    </submittedName>
</protein>